<comment type="caution">
    <text evidence="2">The sequence shown here is derived from an EMBL/GenBank/DDBJ whole genome shotgun (WGS) entry which is preliminary data.</text>
</comment>
<proteinExistence type="predicted"/>
<sequence length="334" mass="39200">MNITDKLIDKLVDKLMGKLTGKISEKISGEYNRNISDALIELVIEVKANFINDSHSLSVCFPVPVEDDYHRILMSKIFGCENEYQECKIEDGLAILNFRKDYIKGDKEACQIYFKVKNQAYKSVRHNSNPEKFLNLGRYCILSDDTKKFLNRFNAENSRETADKISTWIFLNLRYTDIDEMKSAEWLFKNKIGNCVHYSTLFIAFCRYFKIPCRYVLGFAKYGKFEPHTWAEFYDRDSFSYIPMDLSLNQKFFVDATHIPISRLDERQVRRYFKEVNLEIPKNNHPTLFGDIQIPSGFKYDEAFRIMNFGTESVVKEDAHVEINVKGKLIYKPD</sequence>
<gene>
    <name evidence="3" type="ORF">GW779_06110</name>
    <name evidence="2" type="ORF">GW910_04870</name>
</gene>
<dbReference type="SUPFAM" id="SSF54001">
    <property type="entry name" value="Cysteine proteinases"/>
    <property type="match status" value="1"/>
</dbReference>
<evidence type="ECO:0000259" key="1">
    <source>
        <dbReference type="SMART" id="SM00460"/>
    </source>
</evidence>
<dbReference type="Proteomes" id="UP000768163">
    <property type="component" value="Unassembled WGS sequence"/>
</dbReference>
<dbReference type="AlphaFoldDB" id="A0A8J7YSL1"/>
<organism evidence="2 4">
    <name type="scientific">Candidatus Altarchaeum hamiconexum</name>
    <dbReference type="NCBI Taxonomy" id="1803513"/>
    <lineage>
        <taxon>Archaea</taxon>
        <taxon>Candidatus Altarchaeota</taxon>
        <taxon>Candidatus Altiarchaeia</taxon>
        <taxon>Candidatus Altarchaeales</taxon>
        <taxon>Candidatus Altarchaeaceae</taxon>
        <taxon>Candidatus Altarchaeum</taxon>
    </lineage>
</organism>
<reference evidence="2" key="1">
    <citation type="submission" date="2019-11" db="EMBL/GenBank/DDBJ databases">
        <title>Lipid analysis of CO2-rich subsurface aquifers suggests an autotrophy-based deep biosphere with lysolipids enriched in CPR bacteria.</title>
        <authorList>
            <person name="Probst A.J."/>
            <person name="Elling F.J."/>
            <person name="Castelle C.J."/>
            <person name="Zhu Q."/>
            <person name="Elvert M."/>
            <person name="Birarda G."/>
            <person name="Holman H.-Y."/>
            <person name="Lane K.R."/>
            <person name="Ladd B."/>
            <person name="Ryan M.C."/>
            <person name="Woyke T."/>
            <person name="Hinrichs K.-U."/>
            <person name="Banfield J.F."/>
        </authorList>
    </citation>
    <scope>NUCLEOTIDE SEQUENCE</scope>
    <source>
        <strain evidence="2">CG_2015-01_33_1645</strain>
        <strain evidence="3">CG_2015-04_33_537</strain>
    </source>
</reference>
<protein>
    <submittedName>
        <fullName evidence="2">Transglutaminase domain-containing protein</fullName>
    </submittedName>
</protein>
<dbReference type="InterPro" id="IPR038765">
    <property type="entry name" value="Papain-like_cys_pep_sf"/>
</dbReference>
<dbReference type="Pfam" id="PF01841">
    <property type="entry name" value="Transglut_core"/>
    <property type="match status" value="1"/>
</dbReference>
<dbReference type="EMBL" id="JAACVF010000132">
    <property type="protein sequence ID" value="NCN65374.1"/>
    <property type="molecule type" value="Genomic_DNA"/>
</dbReference>
<evidence type="ECO:0000313" key="3">
    <source>
        <dbReference type="EMBL" id="NCS91951.1"/>
    </source>
</evidence>
<evidence type="ECO:0000313" key="4">
    <source>
        <dbReference type="Proteomes" id="UP000768163"/>
    </source>
</evidence>
<dbReference type="Gene3D" id="3.10.620.30">
    <property type="match status" value="1"/>
</dbReference>
<dbReference type="SMART" id="SM00460">
    <property type="entry name" value="TGc"/>
    <property type="match status" value="1"/>
</dbReference>
<dbReference type="EMBL" id="JAACQH010000137">
    <property type="protein sequence ID" value="NCS91951.1"/>
    <property type="molecule type" value="Genomic_DNA"/>
</dbReference>
<name>A0A8J7YSL1_9ARCH</name>
<feature type="domain" description="Transglutaminase-like" evidence="1">
    <location>
        <begin position="187"/>
        <end position="248"/>
    </location>
</feature>
<accession>A0A8J7YSL1</accession>
<dbReference type="InterPro" id="IPR002931">
    <property type="entry name" value="Transglutaminase-like"/>
</dbReference>
<dbReference type="PANTHER" id="PTHR33490">
    <property type="entry name" value="BLR5614 PROTEIN-RELATED"/>
    <property type="match status" value="1"/>
</dbReference>
<evidence type="ECO:0000313" key="2">
    <source>
        <dbReference type="EMBL" id="NCN65374.1"/>
    </source>
</evidence>
<dbReference type="Proteomes" id="UP000738826">
    <property type="component" value="Unassembled WGS sequence"/>
</dbReference>